<proteinExistence type="predicted"/>
<dbReference type="OrthoDB" id="6490034at2"/>
<reference evidence="2" key="1">
    <citation type="submission" date="2016-08" db="EMBL/GenBank/DDBJ databases">
        <authorList>
            <person name="Varghese N."/>
            <person name="Submissions Spin"/>
        </authorList>
    </citation>
    <scope>NUCLEOTIDE SEQUENCE [LARGE SCALE GENOMIC DNA]</scope>
    <source>
        <strain evidence="2">REICA_082</strain>
    </source>
</reference>
<dbReference type="EMBL" id="FMAY01000009">
    <property type="protein sequence ID" value="SCC23557.1"/>
    <property type="molecule type" value="Genomic_DNA"/>
</dbReference>
<accession>A0A1C4CWU3</accession>
<organism evidence="1 2">
    <name type="scientific">Kosakonia oryzendophytica</name>
    <dbReference type="NCBI Taxonomy" id="1005665"/>
    <lineage>
        <taxon>Bacteria</taxon>
        <taxon>Pseudomonadati</taxon>
        <taxon>Pseudomonadota</taxon>
        <taxon>Gammaproteobacteria</taxon>
        <taxon>Enterobacterales</taxon>
        <taxon>Enterobacteriaceae</taxon>
        <taxon>Kosakonia</taxon>
    </lineage>
</organism>
<sequence length="475" mass="53339">MNTFLTDLVTLNRVILANAAQQFPGVAKPQLRALRALPTDLTAAVSTEIVSGEIRYQITTAKKETGWIMTLDFDLNQAVSTLPDVVLSFSTFGDETEMRFQQVETKPSGGNRYQARLLLSLPSERDALLRALDSYDSQTTLVVALKTHEGLLNTVTVPTVFYFSQTYYPYIYQGLLPPPPVRQLTLLNIPFNTHNDHYFQDYVHPEYLFYLPDRFALATDAENDNKPMLSISFSAPEHATSLDQINVTFDYFILPQVNQARIANAQTVFHDHYAQPQGQLFPLANAHALTLRLSLPAGMTEEKNALIDLQSGIVDAFTLPSSQFGQIWDALFDTAQQSLLLKGFLKVELVGFDPENIPVQLALDAKYKNTPRTFIKQSAPVDITKTLEFKSDKDAFDPYGPKPISRILISVGGQTIELDKDHTSQKVDVKVSVLEQILNPSSKLVYHYDMQIYYVSGGRKDLPDQQTTFEVIYVP</sequence>
<keyword evidence="2" id="KW-1185">Reference proteome</keyword>
<name>A0A1C4CWU3_9ENTR</name>
<evidence type="ECO:0000313" key="2">
    <source>
        <dbReference type="Proteomes" id="UP000198975"/>
    </source>
</evidence>
<gene>
    <name evidence="1" type="ORF">GA0061071_10966</name>
</gene>
<protein>
    <submittedName>
        <fullName evidence="1">Uncharacterized protein</fullName>
    </submittedName>
</protein>
<evidence type="ECO:0000313" key="1">
    <source>
        <dbReference type="EMBL" id="SCC23557.1"/>
    </source>
</evidence>
<dbReference type="AlphaFoldDB" id="A0A1C4CWU3"/>
<dbReference type="Proteomes" id="UP000198975">
    <property type="component" value="Unassembled WGS sequence"/>
</dbReference>
<dbReference type="RefSeq" id="WP_061495510.1">
    <property type="nucleotide sequence ID" value="NZ_CP115659.1"/>
</dbReference>